<feature type="domain" description="DUF7343" evidence="3">
    <location>
        <begin position="314"/>
        <end position="375"/>
    </location>
</feature>
<dbReference type="AlphaFoldDB" id="A0A4P8WNQ6"/>
<dbReference type="EMBL" id="CP040330">
    <property type="protein sequence ID" value="QCS44073.1"/>
    <property type="molecule type" value="Genomic_DNA"/>
</dbReference>
<dbReference type="InterPro" id="IPR055769">
    <property type="entry name" value="DUF7345"/>
</dbReference>
<dbReference type="InterPro" id="IPR055767">
    <property type="entry name" value="DUF7343"/>
</dbReference>
<keyword evidence="2" id="KW-0472">Membrane</keyword>
<evidence type="ECO:0000259" key="4">
    <source>
        <dbReference type="Pfam" id="PF24036"/>
    </source>
</evidence>
<feature type="domain" description="DUF7345" evidence="4">
    <location>
        <begin position="67"/>
        <end position="195"/>
    </location>
</feature>
<feature type="region of interest" description="Disordered" evidence="1">
    <location>
        <begin position="198"/>
        <end position="234"/>
    </location>
</feature>
<keyword evidence="2" id="KW-1133">Transmembrane helix</keyword>
<accession>A0A4P8WNQ6</accession>
<dbReference type="Pfam" id="PF24036">
    <property type="entry name" value="DUF7345"/>
    <property type="match status" value="1"/>
</dbReference>
<feature type="region of interest" description="Disordered" evidence="1">
    <location>
        <begin position="279"/>
        <end position="315"/>
    </location>
</feature>
<sequence>MDVRGLRALICVLVVVACSFAFVPAATAGVADNGVQRAALQADSGGEQTDANESPQLEDADEIHIDVFIAEDGSARVTVDYQFHLYGENSSAPQWEPLSENISDDPDQYVAAERTKWNDTLTDGINATNREMELSNMSITTETDTAPREVGHAVVTFDWSDFALVELNRIEAGTALSGLTLEEGTSLQFRWPEGYSIHESEGTPQVQPSPDDRSNSSVTWTDELNTPDGGPQVVLIKNDTVNADPATTDEGPAMPWVIVVLALALLATVGVAGWLLGRDRSGGGAAGAEPQTARRADGSPESEPNGANGPPTELLSNEERVLRLLEERGGRIKQQAVVSELGWTEAKTSQVVGELRENDEIEVFRIGRENVLSLPDEE</sequence>
<evidence type="ECO:0000259" key="3">
    <source>
        <dbReference type="Pfam" id="PF24034"/>
    </source>
</evidence>
<protein>
    <submittedName>
        <fullName evidence="5">Uncharacterized protein</fullName>
    </submittedName>
</protein>
<evidence type="ECO:0000256" key="1">
    <source>
        <dbReference type="SAM" id="MobiDB-lite"/>
    </source>
</evidence>
<dbReference type="OrthoDB" id="27885at2157"/>
<evidence type="ECO:0000256" key="2">
    <source>
        <dbReference type="SAM" id="Phobius"/>
    </source>
</evidence>
<evidence type="ECO:0000313" key="5">
    <source>
        <dbReference type="EMBL" id="QCS44073.1"/>
    </source>
</evidence>
<dbReference type="Proteomes" id="UP000302218">
    <property type="component" value="Chromosome"/>
</dbReference>
<keyword evidence="2" id="KW-0812">Transmembrane</keyword>
<evidence type="ECO:0000313" key="6">
    <source>
        <dbReference type="Proteomes" id="UP000302218"/>
    </source>
</evidence>
<reference evidence="6" key="1">
    <citation type="submission" date="2019-05" db="EMBL/GenBank/DDBJ databases">
        <title>Genome sequence and methylation pattern of the halophilic Archaeon Natrinema versiforme BOL5-4.</title>
        <authorList>
            <person name="DasSarma P."/>
            <person name="Anton B.P."/>
            <person name="DasSarma S.L."/>
            <person name="Martinez F.L."/>
            <person name="Guzman D."/>
            <person name="Roberts R.J."/>
            <person name="DasSarma S."/>
        </authorList>
    </citation>
    <scope>NUCLEOTIDE SEQUENCE [LARGE SCALE GENOMIC DNA]</scope>
    <source>
        <strain evidence="6">BOL5-4</strain>
    </source>
</reference>
<organism evidence="5 6">
    <name type="scientific">Natrinema versiforme</name>
    <dbReference type="NCBI Taxonomy" id="88724"/>
    <lineage>
        <taxon>Archaea</taxon>
        <taxon>Methanobacteriati</taxon>
        <taxon>Methanobacteriota</taxon>
        <taxon>Stenosarchaea group</taxon>
        <taxon>Halobacteria</taxon>
        <taxon>Halobacteriales</taxon>
        <taxon>Natrialbaceae</taxon>
        <taxon>Natrinema</taxon>
    </lineage>
</organism>
<feature type="transmembrane region" description="Helical" evidence="2">
    <location>
        <begin position="253"/>
        <end position="276"/>
    </location>
</feature>
<dbReference type="KEGG" id="nvr:FEJ81_17625"/>
<dbReference type="RefSeq" id="WP_138246520.1">
    <property type="nucleotide sequence ID" value="NZ_CP040330.1"/>
</dbReference>
<dbReference type="Pfam" id="PF24034">
    <property type="entry name" value="DUF7343"/>
    <property type="match status" value="1"/>
</dbReference>
<dbReference type="GeneID" id="40267132"/>
<dbReference type="PROSITE" id="PS51257">
    <property type="entry name" value="PROKAR_LIPOPROTEIN"/>
    <property type="match status" value="1"/>
</dbReference>
<proteinExistence type="predicted"/>
<name>A0A4P8WNQ6_9EURY</name>
<feature type="compositionally biased region" description="Polar residues" evidence="1">
    <location>
        <begin position="215"/>
        <end position="224"/>
    </location>
</feature>
<gene>
    <name evidence="5" type="ORF">FEJ81_17625</name>
</gene>